<dbReference type="AlphaFoldDB" id="A0A9N9IH22"/>
<evidence type="ECO:0000313" key="2">
    <source>
        <dbReference type="EMBL" id="CAG8735205.1"/>
    </source>
</evidence>
<keyword evidence="3" id="KW-1185">Reference proteome</keyword>
<dbReference type="Proteomes" id="UP000789342">
    <property type="component" value="Unassembled WGS sequence"/>
</dbReference>
<protein>
    <submittedName>
        <fullName evidence="2">14455_t:CDS:1</fullName>
    </submittedName>
</protein>
<evidence type="ECO:0000256" key="1">
    <source>
        <dbReference type="SAM" id="MobiDB-lite"/>
    </source>
</evidence>
<feature type="non-terminal residue" evidence="2">
    <location>
        <position position="1"/>
    </location>
</feature>
<sequence length="131" mass="14767">SEDTVVSEETIIPDLSPEIEHSLTKSKSLTKLKESKIRYSASLSAISLSQDDTSKQMSKNVSDISDITSNSGVCQKSKTHKSLKDKVINEFLEDVHKKKISNKIRQRKHEEKFQDPNLSLVSHKKKGTDKL</sequence>
<comment type="caution">
    <text evidence="2">The sequence shown here is derived from an EMBL/GenBank/DDBJ whole genome shotgun (WGS) entry which is preliminary data.</text>
</comment>
<name>A0A9N9IH22_9GLOM</name>
<proteinExistence type="predicted"/>
<organism evidence="2 3">
    <name type="scientific">Acaulospora morrowiae</name>
    <dbReference type="NCBI Taxonomy" id="94023"/>
    <lineage>
        <taxon>Eukaryota</taxon>
        <taxon>Fungi</taxon>
        <taxon>Fungi incertae sedis</taxon>
        <taxon>Mucoromycota</taxon>
        <taxon>Glomeromycotina</taxon>
        <taxon>Glomeromycetes</taxon>
        <taxon>Diversisporales</taxon>
        <taxon>Acaulosporaceae</taxon>
        <taxon>Acaulospora</taxon>
    </lineage>
</organism>
<dbReference type="EMBL" id="CAJVPV010027911">
    <property type="protein sequence ID" value="CAG8735205.1"/>
    <property type="molecule type" value="Genomic_DNA"/>
</dbReference>
<feature type="compositionally biased region" description="Basic residues" evidence="1">
    <location>
        <begin position="122"/>
        <end position="131"/>
    </location>
</feature>
<reference evidence="2" key="1">
    <citation type="submission" date="2021-06" db="EMBL/GenBank/DDBJ databases">
        <authorList>
            <person name="Kallberg Y."/>
            <person name="Tangrot J."/>
            <person name="Rosling A."/>
        </authorList>
    </citation>
    <scope>NUCLEOTIDE SEQUENCE</scope>
    <source>
        <strain evidence="2">CL551</strain>
    </source>
</reference>
<gene>
    <name evidence="2" type="ORF">AMORRO_LOCUS14324</name>
</gene>
<evidence type="ECO:0000313" key="3">
    <source>
        <dbReference type="Proteomes" id="UP000789342"/>
    </source>
</evidence>
<feature type="region of interest" description="Disordered" evidence="1">
    <location>
        <begin position="102"/>
        <end position="131"/>
    </location>
</feature>
<accession>A0A9N9IH22</accession>